<evidence type="ECO:0000313" key="1">
    <source>
        <dbReference type="EMBL" id="SVD65513.1"/>
    </source>
</evidence>
<dbReference type="EMBL" id="UINC01164581">
    <property type="protein sequence ID" value="SVD65513.1"/>
    <property type="molecule type" value="Genomic_DNA"/>
</dbReference>
<reference evidence="1" key="1">
    <citation type="submission" date="2018-05" db="EMBL/GenBank/DDBJ databases">
        <authorList>
            <person name="Lanie J.A."/>
            <person name="Ng W.-L."/>
            <person name="Kazmierczak K.M."/>
            <person name="Andrzejewski T.M."/>
            <person name="Davidsen T.M."/>
            <person name="Wayne K.J."/>
            <person name="Tettelin H."/>
            <person name="Glass J.I."/>
            <person name="Rusch D."/>
            <person name="Podicherti R."/>
            <person name="Tsui H.-C.T."/>
            <person name="Winkler M.E."/>
        </authorList>
    </citation>
    <scope>NUCLEOTIDE SEQUENCE</scope>
</reference>
<feature type="non-terminal residue" evidence="1">
    <location>
        <position position="240"/>
    </location>
</feature>
<dbReference type="AlphaFoldDB" id="A0A382X3L1"/>
<organism evidence="1">
    <name type="scientific">marine metagenome</name>
    <dbReference type="NCBI Taxonomy" id="408172"/>
    <lineage>
        <taxon>unclassified sequences</taxon>
        <taxon>metagenomes</taxon>
        <taxon>ecological metagenomes</taxon>
    </lineage>
</organism>
<protein>
    <submittedName>
        <fullName evidence="1">Uncharacterized protein</fullName>
    </submittedName>
</protein>
<sequence length="240" mass="27738">MGYCEIKLEKKRRLRRQVMFLEADLEVLEEFSRSYEGCYRSLSELPYPKIGNQVAVERQSLEEPGPYFMRCKDDFIAAGAVEMVGEEMKLLRREKEDIEARFETFSGLIRKRDLLLEEKQEALQSIAPVQSTRLRKVGADFKKTEEEWHGLTEDSINMDDAIGYLSRNVDYLESASKFLTAAKGAFDVEGWIDGDYEGTLFRHSNIGRAREMVYGANRNLKLAQKELVCVVNLEFDLTDF</sequence>
<gene>
    <name evidence="1" type="ORF">METZ01_LOCUS418367</name>
</gene>
<accession>A0A382X3L1</accession>
<proteinExistence type="predicted"/>
<name>A0A382X3L1_9ZZZZ</name>